<dbReference type="GO" id="GO:0015846">
    <property type="term" value="P:polyamine transport"/>
    <property type="evidence" value="ECO:0007669"/>
    <property type="project" value="InterPro"/>
</dbReference>
<dbReference type="SUPFAM" id="SSF53850">
    <property type="entry name" value="Periplasmic binding protein-like II"/>
    <property type="match status" value="1"/>
</dbReference>
<dbReference type="PANTHER" id="PTHR30222">
    <property type="entry name" value="SPERMIDINE/PUTRESCINE-BINDING PERIPLASMIC PROTEIN"/>
    <property type="match status" value="1"/>
</dbReference>
<keyword evidence="2 5" id="KW-0813">Transport</keyword>
<dbReference type="PIRSF" id="PIRSF019574">
    <property type="entry name" value="Periplasmic_polyamine_BP"/>
    <property type="match status" value="1"/>
</dbReference>
<evidence type="ECO:0000313" key="7">
    <source>
        <dbReference type="EMBL" id="NLR74631.1"/>
    </source>
</evidence>
<dbReference type="InterPro" id="IPR006059">
    <property type="entry name" value="SBP"/>
</dbReference>
<dbReference type="AlphaFoldDB" id="A0A847RY31"/>
<dbReference type="GO" id="GO:0042597">
    <property type="term" value="C:periplasmic space"/>
    <property type="evidence" value="ECO:0007669"/>
    <property type="project" value="UniProtKB-SubCell"/>
</dbReference>
<dbReference type="GO" id="GO:0019808">
    <property type="term" value="F:polyamine binding"/>
    <property type="evidence" value="ECO:0007669"/>
    <property type="project" value="InterPro"/>
</dbReference>
<dbReference type="RefSeq" id="WP_168876233.1">
    <property type="nucleotide sequence ID" value="NZ_JABAIM010000001.1"/>
</dbReference>
<evidence type="ECO:0000256" key="5">
    <source>
        <dbReference type="PIRNR" id="PIRNR019574"/>
    </source>
</evidence>
<evidence type="ECO:0000256" key="3">
    <source>
        <dbReference type="ARBA" id="ARBA00022729"/>
    </source>
</evidence>
<feature type="signal peptide" evidence="6">
    <location>
        <begin position="1"/>
        <end position="22"/>
    </location>
</feature>
<evidence type="ECO:0000256" key="2">
    <source>
        <dbReference type="ARBA" id="ARBA00022448"/>
    </source>
</evidence>
<dbReference type="PRINTS" id="PR00909">
    <property type="entry name" value="SPERMDNBNDNG"/>
</dbReference>
<comment type="subcellular location">
    <subcellularLocation>
        <location evidence="1 5">Periplasm</location>
    </subcellularLocation>
</comment>
<evidence type="ECO:0000256" key="4">
    <source>
        <dbReference type="ARBA" id="ARBA00022764"/>
    </source>
</evidence>
<sequence length="364" mass="40129">MQYTLSRALTGLGLLLALSAQAAEEKKLNVYNWNDYVAKNTIVDFEKATGYKLKYDLYDANETLQAKLFTGNSGYDVVYPSVEFAGKQIQAGIYRQLDKSKLPNLKNIDPLILKAMEKADPGNQYLIPYMWGTTAVAINTDKVMKALGGKLPDNAWDLVFNPEVTSKLKGCGISYMDSPSDLVPMALIDLGRDANKFDDESVNAAVAMLSKVRKNVRTFNSSPIDQMAKGSLCVAIMFSGDAYQAKKRAEESKTGAKVQYLIPKKGTVMWIDTMALPKDGKHPEGANLWLNSMMDPKVIAQISGETFYLSANKAALALTDKALMSDPALNIPDDVKAKLVAKQVIPKEDQRRLTLGFNRFKTAK</sequence>
<protein>
    <recommendedName>
        <fullName evidence="5">Putrescine-binding periplasmic protein</fullName>
    </recommendedName>
</protein>
<dbReference type="InterPro" id="IPR001188">
    <property type="entry name" value="Sperm_putr-bd"/>
</dbReference>
<dbReference type="CDD" id="cd13659">
    <property type="entry name" value="PBP2_PotF"/>
    <property type="match status" value="1"/>
</dbReference>
<feature type="chain" id="PRO_5032578561" description="Putrescine-binding periplasmic protein" evidence="6">
    <location>
        <begin position="23"/>
        <end position="364"/>
    </location>
</feature>
<dbReference type="Proteomes" id="UP000587991">
    <property type="component" value="Unassembled WGS sequence"/>
</dbReference>
<keyword evidence="3 6" id="KW-0732">Signal</keyword>
<comment type="function">
    <text evidence="5">Required for the activity of the bacterial periplasmic transport system of putrescine.</text>
</comment>
<organism evidence="7 8">
    <name type="scientific">Leeia aquatica</name>
    <dbReference type="NCBI Taxonomy" id="2725557"/>
    <lineage>
        <taxon>Bacteria</taxon>
        <taxon>Pseudomonadati</taxon>
        <taxon>Pseudomonadota</taxon>
        <taxon>Betaproteobacteria</taxon>
        <taxon>Neisseriales</taxon>
        <taxon>Leeiaceae</taxon>
        <taxon>Leeia</taxon>
    </lineage>
</organism>
<keyword evidence="8" id="KW-1185">Reference proteome</keyword>
<dbReference type="EMBL" id="JABAIM010000001">
    <property type="protein sequence ID" value="NLR74631.1"/>
    <property type="molecule type" value="Genomic_DNA"/>
</dbReference>
<dbReference type="Gene3D" id="3.40.190.10">
    <property type="entry name" value="Periplasmic binding protein-like II"/>
    <property type="match status" value="2"/>
</dbReference>
<evidence type="ECO:0000256" key="6">
    <source>
        <dbReference type="SAM" id="SignalP"/>
    </source>
</evidence>
<evidence type="ECO:0000313" key="8">
    <source>
        <dbReference type="Proteomes" id="UP000587991"/>
    </source>
</evidence>
<dbReference type="PANTHER" id="PTHR30222:SF12">
    <property type="entry name" value="NORSPERMIDINE SENSOR"/>
    <property type="match status" value="1"/>
</dbReference>
<keyword evidence="4 5" id="KW-0574">Periplasm</keyword>
<proteinExistence type="inferred from homology"/>
<gene>
    <name evidence="7" type="ORF">HF682_05610</name>
</gene>
<dbReference type="Pfam" id="PF13416">
    <property type="entry name" value="SBP_bac_8"/>
    <property type="match status" value="1"/>
</dbReference>
<comment type="caution">
    <text evidence="7">The sequence shown here is derived from an EMBL/GenBank/DDBJ whole genome shotgun (WGS) entry which is preliminary data.</text>
</comment>
<accession>A0A847RY31</accession>
<evidence type="ECO:0000256" key="1">
    <source>
        <dbReference type="ARBA" id="ARBA00004418"/>
    </source>
</evidence>
<comment type="similarity">
    <text evidence="5">Belongs to the bacterial solute-binding protein PotD/PotF family.</text>
</comment>
<reference evidence="7 8" key="1">
    <citation type="submission" date="2020-04" db="EMBL/GenBank/DDBJ databases">
        <title>Draft genome of Leeia sp. IMCC25680.</title>
        <authorList>
            <person name="Song J."/>
            <person name="Cho J.-C."/>
        </authorList>
    </citation>
    <scope>NUCLEOTIDE SEQUENCE [LARGE SCALE GENOMIC DNA]</scope>
    <source>
        <strain evidence="7 8">IMCC25680</strain>
    </source>
</reference>
<name>A0A847RY31_9NEIS</name>